<dbReference type="EMBL" id="JBBMFP010000040">
    <property type="protein sequence ID" value="MEQ2434304.1"/>
    <property type="molecule type" value="Genomic_DNA"/>
</dbReference>
<dbReference type="PROSITE" id="PS51257">
    <property type="entry name" value="PROKAR_LIPOPROTEIN"/>
    <property type="match status" value="1"/>
</dbReference>
<comment type="caution">
    <text evidence="1">The sequence shown here is derived from an EMBL/GenBank/DDBJ whole genome shotgun (WGS) entry which is preliminary data.</text>
</comment>
<proteinExistence type="predicted"/>
<dbReference type="Proteomes" id="UP001457898">
    <property type="component" value="Unassembled WGS sequence"/>
</dbReference>
<dbReference type="RefSeq" id="WP_349064749.1">
    <property type="nucleotide sequence ID" value="NZ_JBBMFP010000040.1"/>
</dbReference>
<protein>
    <recommendedName>
        <fullName evidence="3">DUF4362 domain-containing protein</fullName>
    </recommendedName>
</protein>
<gene>
    <name evidence="1" type="ORF">WMO65_25240</name>
</gene>
<evidence type="ECO:0000313" key="1">
    <source>
        <dbReference type="EMBL" id="MEQ2434304.1"/>
    </source>
</evidence>
<reference evidence="1 2" key="1">
    <citation type="submission" date="2024-03" db="EMBL/GenBank/DDBJ databases">
        <title>Human intestinal bacterial collection.</title>
        <authorList>
            <person name="Pauvert C."/>
            <person name="Hitch T.C.A."/>
            <person name="Clavel T."/>
        </authorList>
    </citation>
    <scope>NUCLEOTIDE SEQUENCE [LARGE SCALE GENOMIC DNA]</scope>
    <source>
        <strain evidence="1 2">CLA-SR-H028</strain>
    </source>
</reference>
<evidence type="ECO:0008006" key="3">
    <source>
        <dbReference type="Google" id="ProtNLM"/>
    </source>
</evidence>
<evidence type="ECO:0000313" key="2">
    <source>
        <dbReference type="Proteomes" id="UP001457898"/>
    </source>
</evidence>
<accession>A0ABV1DVA3</accession>
<name>A0ABV1DVA3_9FIRM</name>
<organism evidence="1 2">
    <name type="scientific">Blautia caccae</name>
    <dbReference type="NCBI Taxonomy" id="3133175"/>
    <lineage>
        <taxon>Bacteria</taxon>
        <taxon>Bacillati</taxon>
        <taxon>Bacillota</taxon>
        <taxon>Clostridia</taxon>
        <taxon>Lachnospirales</taxon>
        <taxon>Lachnospiraceae</taxon>
        <taxon>Blautia</taxon>
    </lineage>
</organism>
<keyword evidence="2" id="KW-1185">Reference proteome</keyword>
<sequence>MKRIFLLLSVLFLCGCGQKEESDIQQELTVEDSVSESTDSASDAIEYSTADDKISNSIVDEITNQCPDIKSEAYIAENGLNIINDIKSISDIEPELYFNLMQKCYEIFSRDDTGSYQSLTISLIDESHKSIYLMIRNDEGQFESSLMFLDVDEAIESSFKLKYLENRTFSAIDADNKYNKSLQDIYDKYS</sequence>